<keyword evidence="5 13" id="KW-0520">NAD</keyword>
<organism evidence="20 21">
    <name type="scientific">Geodermatophilus amargosae</name>
    <dbReference type="NCBI Taxonomy" id="1296565"/>
    <lineage>
        <taxon>Bacteria</taxon>
        <taxon>Bacillati</taxon>
        <taxon>Actinomycetota</taxon>
        <taxon>Actinomycetes</taxon>
        <taxon>Geodermatophilales</taxon>
        <taxon>Geodermatophilaceae</taxon>
        <taxon>Geodermatophilus</taxon>
    </lineage>
</organism>
<keyword evidence="6 13" id="KW-0443">Lipid metabolism</keyword>
<feature type="binding site" evidence="13">
    <location>
        <position position="290"/>
    </location>
    <ligand>
        <name>NADPH</name>
        <dbReference type="ChEBI" id="CHEBI:57783"/>
    </ligand>
</feature>
<dbReference type="PROSITE" id="PS00957">
    <property type="entry name" value="NAD_G3PDH"/>
    <property type="match status" value="1"/>
</dbReference>
<dbReference type="Gene3D" id="1.10.1040.10">
    <property type="entry name" value="N-(1-d-carboxylethyl)-l-norvaline Dehydrogenase, domain 2"/>
    <property type="match status" value="1"/>
</dbReference>
<dbReference type="GO" id="GO:0046167">
    <property type="term" value="P:glycerol-3-phosphate biosynthetic process"/>
    <property type="evidence" value="ECO:0007669"/>
    <property type="project" value="UniProtKB-UniRule"/>
</dbReference>
<dbReference type="InterPro" id="IPR011128">
    <property type="entry name" value="G3P_DH_NAD-dep_N"/>
</dbReference>
<feature type="binding site" evidence="13">
    <location>
        <position position="20"/>
    </location>
    <ligand>
        <name>NADPH</name>
        <dbReference type="ChEBI" id="CHEBI:57783"/>
    </ligand>
</feature>
<evidence type="ECO:0000256" key="6">
    <source>
        <dbReference type="ARBA" id="ARBA00023098"/>
    </source>
</evidence>
<feature type="binding site" evidence="15">
    <location>
        <begin position="264"/>
        <end position="265"/>
    </location>
    <ligand>
        <name>substrate</name>
    </ligand>
</feature>
<dbReference type="FunFam" id="1.10.1040.10:FF:000001">
    <property type="entry name" value="Glycerol-3-phosphate dehydrogenase [NAD(P)+]"/>
    <property type="match status" value="1"/>
</dbReference>
<dbReference type="InterPro" id="IPR013328">
    <property type="entry name" value="6PGD_dom2"/>
</dbReference>
<dbReference type="EMBL" id="FPBA01000009">
    <property type="protein sequence ID" value="SFT75122.1"/>
    <property type="molecule type" value="Genomic_DNA"/>
</dbReference>
<feature type="binding site" evidence="13">
    <location>
        <position position="253"/>
    </location>
    <ligand>
        <name>sn-glycerol 3-phosphate</name>
        <dbReference type="ChEBI" id="CHEBI:57597"/>
    </ligand>
</feature>
<comment type="function">
    <text evidence="13">Catalyzes the reduction of the glycolytic intermediate dihydroxyacetone phosphate (DHAP) to sn-glycerol 3-phosphate (G3P), the key precursor for phospholipid synthesis.</text>
</comment>
<dbReference type="STRING" id="1296565.SAMN05660657_02825"/>
<dbReference type="InterPro" id="IPR006168">
    <property type="entry name" value="G3P_DH_NAD-dep"/>
</dbReference>
<comment type="similarity">
    <text evidence="1 13 17">Belongs to the NAD-dependent glycerol-3-phosphate dehydrogenase family.</text>
</comment>
<reference evidence="21" key="1">
    <citation type="submission" date="2016-10" db="EMBL/GenBank/DDBJ databases">
        <authorList>
            <person name="Varghese N."/>
            <person name="Submissions S."/>
        </authorList>
    </citation>
    <scope>NUCLEOTIDE SEQUENCE [LARGE SCALE GENOMIC DNA]</scope>
    <source>
        <strain evidence="21">DSM 46136</strain>
    </source>
</reference>
<protein>
    <recommendedName>
        <fullName evidence="11 13">Glycerol-3-phosphate dehydrogenase [NAD(P)+]</fullName>
        <ecNumber evidence="10 13">1.1.1.94</ecNumber>
    </recommendedName>
    <alternativeName>
        <fullName evidence="13">NAD(P)(+)-dependent glycerol-3-phosphate dehydrogenase</fullName>
    </alternativeName>
    <alternativeName>
        <fullName evidence="12 13">NAD(P)H-dependent dihydroxyacetone-phosphate reductase</fullName>
    </alternativeName>
</protein>
<keyword evidence="13" id="KW-0547">Nucleotide-binding</keyword>
<dbReference type="Gene3D" id="3.40.50.720">
    <property type="entry name" value="NAD(P)-binding Rossmann-like Domain"/>
    <property type="match status" value="1"/>
</dbReference>
<dbReference type="GO" id="GO:0006650">
    <property type="term" value="P:glycerophospholipid metabolic process"/>
    <property type="evidence" value="ECO:0007669"/>
    <property type="project" value="UniProtKB-UniRule"/>
</dbReference>
<keyword evidence="13" id="KW-0963">Cytoplasm</keyword>
<dbReference type="HAMAP" id="MF_00394">
    <property type="entry name" value="NAD_Glyc3P_dehydrog"/>
    <property type="match status" value="1"/>
</dbReference>
<evidence type="ECO:0000256" key="5">
    <source>
        <dbReference type="ARBA" id="ARBA00023027"/>
    </source>
</evidence>
<feature type="binding site" evidence="13">
    <location>
        <position position="145"/>
    </location>
    <ligand>
        <name>sn-glycerol 3-phosphate</name>
        <dbReference type="ChEBI" id="CHEBI:57597"/>
    </ligand>
</feature>
<evidence type="ECO:0000256" key="15">
    <source>
        <dbReference type="PIRSR" id="PIRSR000114-2"/>
    </source>
</evidence>
<evidence type="ECO:0000256" key="10">
    <source>
        <dbReference type="ARBA" id="ARBA00066687"/>
    </source>
</evidence>
<feature type="binding site" evidence="13">
    <location>
        <position position="149"/>
    </location>
    <ligand>
        <name>NADPH</name>
        <dbReference type="ChEBI" id="CHEBI:57783"/>
    </ligand>
</feature>
<dbReference type="SUPFAM" id="SSF51735">
    <property type="entry name" value="NAD(P)-binding Rossmann-fold domains"/>
    <property type="match status" value="1"/>
</dbReference>
<evidence type="ECO:0000256" key="4">
    <source>
        <dbReference type="ARBA" id="ARBA00023002"/>
    </source>
</evidence>
<dbReference type="OrthoDB" id="9812273at2"/>
<proteinExistence type="inferred from homology"/>
<dbReference type="GO" id="GO:0005975">
    <property type="term" value="P:carbohydrate metabolic process"/>
    <property type="evidence" value="ECO:0007669"/>
    <property type="project" value="InterPro"/>
</dbReference>
<evidence type="ECO:0000313" key="21">
    <source>
        <dbReference type="Proteomes" id="UP000199546"/>
    </source>
</evidence>
<feature type="binding site" evidence="13">
    <location>
        <position position="115"/>
    </location>
    <ligand>
        <name>sn-glycerol 3-phosphate</name>
        <dbReference type="ChEBI" id="CHEBI:57597"/>
    </ligand>
</feature>
<feature type="binding site" evidence="13">
    <location>
        <position position="265"/>
    </location>
    <ligand>
        <name>sn-glycerol 3-phosphate</name>
        <dbReference type="ChEBI" id="CHEBI:57597"/>
    </ligand>
</feature>
<evidence type="ECO:0000259" key="18">
    <source>
        <dbReference type="Pfam" id="PF01210"/>
    </source>
</evidence>
<dbReference type="FunFam" id="3.40.50.720:FF:000019">
    <property type="entry name" value="Glycerol-3-phosphate dehydrogenase [NAD(P)+]"/>
    <property type="match status" value="1"/>
</dbReference>
<feature type="active site" description="Proton acceptor" evidence="13 14">
    <location>
        <position position="200"/>
    </location>
</feature>
<evidence type="ECO:0000256" key="16">
    <source>
        <dbReference type="PIRSR" id="PIRSR000114-3"/>
    </source>
</evidence>
<keyword evidence="7 13" id="KW-0594">Phospholipid biosynthesis</keyword>
<dbReference type="RefSeq" id="WP_093580019.1">
    <property type="nucleotide sequence ID" value="NZ_FPBA01000009.1"/>
</dbReference>
<sequence>MSGPDLSGRGTRAAVLGAGSWGTTFAKVLADAGCTVSLHARRPELAEAIAESGENAEYLPGVALPGALTATTDAAEALDGADVVVLAVPSQSLRANLLEWTPLLPADATLLSLMKGVELGTTMRMSEVIREVTGAGPDRVAALSGPNLAREIAEEQPAATVIACPDADRAAALQAACLTPYFRPYTNQDLVGCELGGAVKNVIALACGIAEGMGFGDNTRASLITRGLAETTRLGVALGAEPATFAGLAGLGDLVATCSSPLSRNRTFGEKLGRGLSLEEVQATTRQTAEGVKSCRSVLDLARAHGVDVPVTEAVVRVCHEDVPAAQMVKEIMSREAKPE</sequence>
<keyword evidence="4 13" id="KW-0560">Oxidoreductase</keyword>
<feature type="binding site" evidence="15">
    <location>
        <position position="115"/>
    </location>
    <ligand>
        <name>substrate</name>
    </ligand>
</feature>
<evidence type="ECO:0000313" key="20">
    <source>
        <dbReference type="EMBL" id="SFT75122.1"/>
    </source>
</evidence>
<feature type="domain" description="Glycerol-3-phosphate dehydrogenase NAD-dependent N-terminal" evidence="18">
    <location>
        <begin position="14"/>
        <end position="168"/>
    </location>
</feature>
<dbReference type="PANTHER" id="PTHR11728">
    <property type="entry name" value="GLYCEROL-3-PHOSPHATE DEHYDROGENASE"/>
    <property type="match status" value="1"/>
</dbReference>
<dbReference type="AlphaFoldDB" id="A0A1I7AJK6"/>
<comment type="subcellular location">
    <subcellularLocation>
        <location evidence="13">Cytoplasm</location>
    </subcellularLocation>
</comment>
<feature type="binding site" evidence="13">
    <location>
        <position position="263"/>
    </location>
    <ligand>
        <name>sn-glycerol 3-phosphate</name>
        <dbReference type="ChEBI" id="CHEBI:57597"/>
    </ligand>
</feature>
<keyword evidence="2 13" id="KW-0444">Lipid biosynthesis</keyword>
<dbReference type="PIRSF" id="PIRSF000114">
    <property type="entry name" value="Glycerol-3-P_dh"/>
    <property type="match status" value="1"/>
</dbReference>
<comment type="catalytic activity">
    <reaction evidence="13">
        <text>sn-glycerol 3-phosphate + NAD(+) = dihydroxyacetone phosphate + NADH + H(+)</text>
        <dbReference type="Rhea" id="RHEA:11092"/>
        <dbReference type="ChEBI" id="CHEBI:15378"/>
        <dbReference type="ChEBI" id="CHEBI:57540"/>
        <dbReference type="ChEBI" id="CHEBI:57597"/>
        <dbReference type="ChEBI" id="CHEBI:57642"/>
        <dbReference type="ChEBI" id="CHEBI:57945"/>
        <dbReference type="EC" id="1.1.1.94"/>
    </reaction>
</comment>
<dbReference type="EC" id="1.1.1.94" evidence="10 13"/>
<dbReference type="NCBIfam" id="NF000940">
    <property type="entry name" value="PRK00094.1-2"/>
    <property type="match status" value="1"/>
</dbReference>
<feature type="binding site" evidence="16">
    <location>
        <position position="264"/>
    </location>
    <ligand>
        <name>NAD(+)</name>
        <dbReference type="ChEBI" id="CHEBI:57540"/>
    </ligand>
</feature>
<evidence type="ECO:0000256" key="2">
    <source>
        <dbReference type="ARBA" id="ARBA00022516"/>
    </source>
</evidence>
<evidence type="ECO:0000259" key="19">
    <source>
        <dbReference type="Pfam" id="PF07479"/>
    </source>
</evidence>
<comment type="catalytic activity">
    <reaction evidence="9">
        <text>sn-glycerol 3-phosphate + NADP(+) = dihydroxyacetone phosphate + NADPH + H(+)</text>
        <dbReference type="Rhea" id="RHEA:11096"/>
        <dbReference type="ChEBI" id="CHEBI:15378"/>
        <dbReference type="ChEBI" id="CHEBI:57597"/>
        <dbReference type="ChEBI" id="CHEBI:57642"/>
        <dbReference type="ChEBI" id="CHEBI:57783"/>
        <dbReference type="ChEBI" id="CHEBI:58349"/>
        <dbReference type="EC" id="1.1.1.94"/>
    </reaction>
    <physiologicalReaction direction="right-to-left" evidence="9">
        <dbReference type="Rhea" id="RHEA:11098"/>
    </physiologicalReaction>
</comment>
<evidence type="ECO:0000256" key="17">
    <source>
        <dbReference type="RuleBase" id="RU000437"/>
    </source>
</evidence>
<evidence type="ECO:0000256" key="13">
    <source>
        <dbReference type="HAMAP-Rule" id="MF_00394"/>
    </source>
</evidence>
<feature type="binding site" evidence="13">
    <location>
        <position position="264"/>
    </location>
    <ligand>
        <name>sn-glycerol 3-phosphate</name>
        <dbReference type="ChEBI" id="CHEBI:57597"/>
    </ligand>
</feature>
<feature type="binding site" evidence="13">
    <location>
        <position position="115"/>
    </location>
    <ligand>
        <name>NADPH</name>
        <dbReference type="ChEBI" id="CHEBI:57783"/>
    </ligand>
</feature>
<dbReference type="PRINTS" id="PR00077">
    <property type="entry name" value="GPDHDRGNASE"/>
</dbReference>
<evidence type="ECO:0000256" key="8">
    <source>
        <dbReference type="ARBA" id="ARBA00023264"/>
    </source>
</evidence>
<feature type="binding site" evidence="13">
    <location>
        <position position="58"/>
    </location>
    <ligand>
        <name>NADPH</name>
        <dbReference type="ChEBI" id="CHEBI:57783"/>
    </ligand>
</feature>
<dbReference type="GO" id="GO:0141153">
    <property type="term" value="F:glycerol-3-phosphate dehydrogenase (NADP+) activity"/>
    <property type="evidence" value="ECO:0007669"/>
    <property type="project" value="RHEA"/>
</dbReference>
<comment type="caution">
    <text evidence="13">Lacks conserved residue(s) required for the propagation of feature annotation.</text>
</comment>
<comment type="pathway">
    <text evidence="13">Membrane lipid metabolism; glycerophospholipid metabolism.</text>
</comment>
<dbReference type="UniPathway" id="UPA00940"/>
<dbReference type="Pfam" id="PF01210">
    <property type="entry name" value="NAD_Gly3P_dh_N"/>
    <property type="match status" value="1"/>
</dbReference>
<evidence type="ECO:0000256" key="7">
    <source>
        <dbReference type="ARBA" id="ARBA00023209"/>
    </source>
</evidence>
<dbReference type="GO" id="GO:0005829">
    <property type="term" value="C:cytosol"/>
    <property type="evidence" value="ECO:0007669"/>
    <property type="project" value="TreeGrafter"/>
</dbReference>
<evidence type="ECO:0000256" key="9">
    <source>
        <dbReference type="ARBA" id="ARBA00052716"/>
    </source>
</evidence>
<dbReference type="GO" id="GO:0051287">
    <property type="term" value="F:NAD binding"/>
    <property type="evidence" value="ECO:0007669"/>
    <property type="project" value="InterPro"/>
</dbReference>
<feature type="binding site" evidence="13">
    <location>
        <position position="200"/>
    </location>
    <ligand>
        <name>sn-glycerol 3-phosphate</name>
        <dbReference type="ChEBI" id="CHEBI:57597"/>
    </ligand>
</feature>
<dbReference type="GO" id="GO:0008654">
    <property type="term" value="P:phospholipid biosynthetic process"/>
    <property type="evidence" value="ECO:0007669"/>
    <property type="project" value="UniProtKB-KW"/>
</dbReference>
<keyword evidence="3 13" id="KW-0521">NADP</keyword>
<gene>
    <name evidence="13" type="primary">gpsA</name>
    <name evidence="20" type="ORF">SAMN05660657_02825</name>
</gene>
<keyword evidence="21" id="KW-1185">Reference proteome</keyword>
<name>A0A1I7AJK6_9ACTN</name>
<evidence type="ECO:0000256" key="1">
    <source>
        <dbReference type="ARBA" id="ARBA00011009"/>
    </source>
</evidence>
<evidence type="ECO:0000256" key="14">
    <source>
        <dbReference type="PIRSR" id="PIRSR000114-1"/>
    </source>
</evidence>
<dbReference type="Proteomes" id="UP000199546">
    <property type="component" value="Unassembled WGS sequence"/>
</dbReference>
<feature type="binding site" evidence="16">
    <location>
        <position position="149"/>
    </location>
    <ligand>
        <name>NAD(+)</name>
        <dbReference type="ChEBI" id="CHEBI:57540"/>
    </ligand>
</feature>
<dbReference type="SUPFAM" id="SSF48179">
    <property type="entry name" value="6-phosphogluconate dehydrogenase C-terminal domain-like"/>
    <property type="match status" value="1"/>
</dbReference>
<evidence type="ECO:0000256" key="12">
    <source>
        <dbReference type="ARBA" id="ARBA00080511"/>
    </source>
</evidence>
<accession>A0A1I7AJK6</accession>
<dbReference type="InterPro" id="IPR008927">
    <property type="entry name" value="6-PGluconate_DH-like_C_sf"/>
</dbReference>
<feature type="binding site" evidence="13">
    <location>
        <position position="42"/>
    </location>
    <ligand>
        <name>NADPH</name>
        <dbReference type="ChEBI" id="CHEBI:57783"/>
    </ligand>
</feature>
<evidence type="ECO:0000256" key="11">
    <source>
        <dbReference type="ARBA" id="ARBA00069372"/>
    </source>
</evidence>
<keyword evidence="8 13" id="KW-1208">Phospholipid metabolism</keyword>
<feature type="binding site" evidence="13">
    <location>
        <position position="264"/>
    </location>
    <ligand>
        <name>NADPH</name>
        <dbReference type="ChEBI" id="CHEBI:57783"/>
    </ligand>
</feature>
<dbReference type="PANTHER" id="PTHR11728:SF1">
    <property type="entry name" value="GLYCEROL-3-PHOSPHATE DEHYDROGENASE [NAD(+)] 2, CHLOROPLASTIC"/>
    <property type="match status" value="1"/>
</dbReference>
<dbReference type="Pfam" id="PF07479">
    <property type="entry name" value="NAD_Gly3P_dh_C"/>
    <property type="match status" value="1"/>
</dbReference>
<dbReference type="NCBIfam" id="NF000942">
    <property type="entry name" value="PRK00094.1-4"/>
    <property type="match status" value="1"/>
</dbReference>
<dbReference type="InterPro" id="IPR006109">
    <property type="entry name" value="G3P_DH_NAD-dep_C"/>
</dbReference>
<feature type="domain" description="Glycerol-3-phosphate dehydrogenase NAD-dependent C-terminal" evidence="19">
    <location>
        <begin position="189"/>
        <end position="329"/>
    </location>
</feature>
<dbReference type="GO" id="GO:0046168">
    <property type="term" value="P:glycerol-3-phosphate catabolic process"/>
    <property type="evidence" value="ECO:0007669"/>
    <property type="project" value="InterPro"/>
</dbReference>
<evidence type="ECO:0000256" key="3">
    <source>
        <dbReference type="ARBA" id="ARBA00022857"/>
    </source>
</evidence>
<feature type="binding site" evidence="16">
    <location>
        <begin position="17"/>
        <end position="22"/>
    </location>
    <ligand>
        <name>NAD(+)</name>
        <dbReference type="ChEBI" id="CHEBI:57540"/>
    </ligand>
</feature>
<dbReference type="GO" id="GO:0141152">
    <property type="term" value="F:glycerol-3-phosphate dehydrogenase (NAD+) activity"/>
    <property type="evidence" value="ECO:0007669"/>
    <property type="project" value="RHEA"/>
</dbReference>
<feature type="binding site" evidence="13">
    <location>
        <position position="21"/>
    </location>
    <ligand>
        <name>NADPH</name>
        <dbReference type="ChEBI" id="CHEBI:57783"/>
    </ligand>
</feature>
<dbReference type="InterPro" id="IPR036291">
    <property type="entry name" value="NAD(P)-bd_dom_sf"/>
</dbReference>
<feature type="binding site" evidence="13">
    <location>
        <position position="41"/>
    </location>
    <ligand>
        <name>NADPH</name>
        <dbReference type="ChEBI" id="CHEBI:57783"/>
    </ligand>
</feature>